<dbReference type="VEuPathDB" id="CryptoDB:Vbra_3079"/>
<dbReference type="InParanoid" id="A0A0G4FDS6"/>
<sequence>MPCVSPCVCQVDKAKAFETVATVERVAVPEYLVKKEVARIEKALAPLVELRAKVMGMARTEGFDAVEVQKAYNQFTDAMERNRFDLLKYLDMVSCAAEYRENDNVKFDPEIIMLAVSLVPGARLKDVIAKGE</sequence>
<accession>A0A0G4FDS6</accession>
<name>A0A0G4FDS6_VITBC</name>
<dbReference type="Proteomes" id="UP000041254">
    <property type="component" value="Unassembled WGS sequence"/>
</dbReference>
<protein>
    <submittedName>
        <fullName evidence="1">Uncharacterized protein</fullName>
    </submittedName>
</protein>
<keyword evidence="2" id="KW-1185">Reference proteome</keyword>
<proteinExistence type="predicted"/>
<dbReference type="AlphaFoldDB" id="A0A0G4FDS6"/>
<gene>
    <name evidence="1" type="ORF">Vbra_3079</name>
</gene>
<organism evidence="1 2">
    <name type="scientific">Vitrella brassicaformis (strain CCMP3155)</name>
    <dbReference type="NCBI Taxonomy" id="1169540"/>
    <lineage>
        <taxon>Eukaryota</taxon>
        <taxon>Sar</taxon>
        <taxon>Alveolata</taxon>
        <taxon>Colpodellida</taxon>
        <taxon>Vitrellaceae</taxon>
        <taxon>Vitrella</taxon>
    </lineage>
</organism>
<evidence type="ECO:0000313" key="2">
    <source>
        <dbReference type="Proteomes" id="UP000041254"/>
    </source>
</evidence>
<evidence type="ECO:0000313" key="1">
    <source>
        <dbReference type="EMBL" id="CEM11119.1"/>
    </source>
</evidence>
<reference evidence="1 2" key="1">
    <citation type="submission" date="2014-11" db="EMBL/GenBank/DDBJ databases">
        <authorList>
            <person name="Zhu J."/>
            <person name="Qi W."/>
            <person name="Song R."/>
        </authorList>
    </citation>
    <scope>NUCLEOTIDE SEQUENCE [LARGE SCALE GENOMIC DNA]</scope>
</reference>
<dbReference type="EMBL" id="CDMY01000409">
    <property type="protein sequence ID" value="CEM11119.1"/>
    <property type="molecule type" value="Genomic_DNA"/>
</dbReference>